<keyword evidence="2" id="KW-1185">Reference proteome</keyword>
<dbReference type="EMBL" id="GU244497">
    <property type="protein sequence ID" value="ADO67501.1"/>
    <property type="molecule type" value="Genomic_DNA"/>
</dbReference>
<sequence length="97" mass="11862">MRCIVWDYIIIQLKKIMKKWKILFTSWKQRCFDALYNLGIYYQTIKNYNRMKKYYLMAGQKGHSDALYALGLYYQSINNFDKMNKYYLLAIKKTVNN</sequence>
<accession>E3T5N8</accession>
<evidence type="ECO:0000313" key="2">
    <source>
        <dbReference type="Proteomes" id="UP000029781"/>
    </source>
</evidence>
<dbReference type="KEGG" id="vg:9887870"/>
<dbReference type="Gene3D" id="1.25.40.10">
    <property type="entry name" value="Tetratricopeptide repeat domain"/>
    <property type="match status" value="1"/>
</dbReference>
<dbReference type="GeneID" id="9887870"/>
<name>E3T5N8_CROVB</name>
<proteinExistence type="predicted"/>
<protein>
    <submittedName>
        <fullName evidence="1">Uncharacterized protein</fullName>
    </submittedName>
</protein>
<evidence type="ECO:0000313" key="1">
    <source>
        <dbReference type="EMBL" id="ADO67501.1"/>
    </source>
</evidence>
<dbReference type="Proteomes" id="UP000029781">
    <property type="component" value="Segment"/>
</dbReference>
<dbReference type="InterPro" id="IPR011990">
    <property type="entry name" value="TPR-like_helical_dom_sf"/>
</dbReference>
<dbReference type="RefSeq" id="YP_003970100.1">
    <property type="nucleotide sequence ID" value="NC_014637.1"/>
</dbReference>
<dbReference type="SUPFAM" id="SSF81901">
    <property type="entry name" value="HCP-like"/>
    <property type="match status" value="1"/>
</dbReference>
<organismHost>
    <name type="scientific">Cafeteria roenbergensis</name>
    <name type="common">Marine flagellate</name>
    <dbReference type="NCBI Taxonomy" id="33653"/>
</organismHost>
<gene>
    <name evidence="1" type="ORF">crov467</name>
</gene>
<organism evidence="1 2">
    <name type="scientific">Cafeteria roenbergensis virus (strain BV-PW1)</name>
    <name type="common">CroV</name>
    <dbReference type="NCBI Taxonomy" id="693272"/>
    <lineage>
        <taxon>Viruses</taxon>
        <taxon>Varidnaviria</taxon>
        <taxon>Bamfordvirae</taxon>
        <taxon>Nucleocytoviricota</taxon>
        <taxon>Megaviricetes</taxon>
        <taxon>Imitervirales</taxon>
        <taxon>Mimiviridae</taxon>
        <taxon>Aliimimivirinae</taxon>
        <taxon>Rheavirus</taxon>
        <taxon>Rheavirus sinusmexicani</taxon>
    </lineage>
</organism>
<reference evidence="1 2" key="1">
    <citation type="journal article" date="2010" name="Proc. Natl. Acad. Sci. U.S.A.">
        <title>Giant virus with a remarkable complement of genes infects marine zooplankton.</title>
        <authorList>
            <person name="Fischer M.G."/>
            <person name="Allen M.J."/>
            <person name="Wilson W.H."/>
            <person name="Suttle C.A."/>
        </authorList>
    </citation>
    <scope>NUCLEOTIDE SEQUENCE [LARGE SCALE GENOMIC DNA]</scope>
    <source>
        <strain evidence="1 2">BV-PW1</strain>
    </source>
</reference>